<reference evidence="1 2" key="1">
    <citation type="submission" date="2020-02" db="EMBL/GenBank/DDBJ databases">
        <title>Ideonella bacterium strain TBM-1.</title>
        <authorList>
            <person name="Chen W.-M."/>
        </authorList>
    </citation>
    <scope>NUCLEOTIDE SEQUENCE [LARGE SCALE GENOMIC DNA]</scope>
    <source>
        <strain evidence="1 2">TBM-1</strain>
    </source>
</reference>
<dbReference type="EMBL" id="JAAGOH010000003">
    <property type="protein sequence ID" value="NDY90442.1"/>
    <property type="molecule type" value="Genomic_DNA"/>
</dbReference>
<dbReference type="Proteomes" id="UP000484255">
    <property type="component" value="Unassembled WGS sequence"/>
</dbReference>
<evidence type="ECO:0000313" key="2">
    <source>
        <dbReference type="Proteomes" id="UP000484255"/>
    </source>
</evidence>
<dbReference type="RefSeq" id="WP_163456290.1">
    <property type="nucleotide sequence ID" value="NZ_JAAGOH010000003.1"/>
</dbReference>
<proteinExistence type="predicted"/>
<keyword evidence="2" id="KW-1185">Reference proteome</keyword>
<organism evidence="1 2">
    <name type="scientific">Ideonella livida</name>
    <dbReference type="NCBI Taxonomy" id="2707176"/>
    <lineage>
        <taxon>Bacteria</taxon>
        <taxon>Pseudomonadati</taxon>
        <taxon>Pseudomonadota</taxon>
        <taxon>Betaproteobacteria</taxon>
        <taxon>Burkholderiales</taxon>
        <taxon>Sphaerotilaceae</taxon>
        <taxon>Ideonella</taxon>
    </lineage>
</organism>
<dbReference type="AlphaFoldDB" id="A0A7C9TIJ3"/>
<protein>
    <submittedName>
        <fullName evidence="1">Uncharacterized protein</fullName>
    </submittedName>
</protein>
<sequence length="245" mass="26695">MSLTHEPRLWLGWRKPAADAGPTDWPTFRQTLGQVFLPQTWRVMTRFGLMAYVPTVLTADDDAATLAWPDETALLVYRSREDYERHKADAEGQAYSDLHGEVFRFGTGARHSRSKWATAAEEPGKPLRRMPSADGAHFAQPTARISVLFLAVPPNVTPGQLLAICPEPDSEAVAWCVDGKAVVWLSSAAPLNLTACQQALQHAVPGLTVHLAQQATPVPVLAPAGVAVDDLHTWHMALGLTEVQP</sequence>
<evidence type="ECO:0000313" key="1">
    <source>
        <dbReference type="EMBL" id="NDY90442.1"/>
    </source>
</evidence>
<name>A0A7C9TIJ3_9BURK</name>
<gene>
    <name evidence="1" type="ORF">G3A44_04430</name>
</gene>
<comment type="caution">
    <text evidence="1">The sequence shown here is derived from an EMBL/GenBank/DDBJ whole genome shotgun (WGS) entry which is preliminary data.</text>
</comment>
<accession>A0A7C9TIJ3</accession>